<evidence type="ECO:0000313" key="4">
    <source>
        <dbReference type="Proteomes" id="UP001477870"/>
    </source>
</evidence>
<dbReference type="InterPro" id="IPR052155">
    <property type="entry name" value="Biofilm_reg_signaling"/>
</dbReference>
<dbReference type="SMART" id="SM00267">
    <property type="entry name" value="GGDEF"/>
    <property type="match status" value="1"/>
</dbReference>
<gene>
    <name evidence="3" type="ORF">WNY59_13730</name>
</gene>
<dbReference type="Pfam" id="PF00990">
    <property type="entry name" value="GGDEF"/>
    <property type="match status" value="1"/>
</dbReference>
<dbReference type="PANTHER" id="PTHR44757:SF2">
    <property type="entry name" value="BIOFILM ARCHITECTURE MAINTENANCE PROTEIN MBAA"/>
    <property type="match status" value="1"/>
</dbReference>
<dbReference type="Proteomes" id="UP001477870">
    <property type="component" value="Unassembled WGS sequence"/>
</dbReference>
<dbReference type="Pfam" id="PF12860">
    <property type="entry name" value="PAS_7"/>
    <property type="match status" value="2"/>
</dbReference>
<organism evidence="3 4">
    <name type="scientific">Ahrensia kielensis</name>
    <dbReference type="NCBI Taxonomy" id="76980"/>
    <lineage>
        <taxon>Bacteria</taxon>
        <taxon>Pseudomonadati</taxon>
        <taxon>Pseudomonadota</taxon>
        <taxon>Alphaproteobacteria</taxon>
        <taxon>Hyphomicrobiales</taxon>
        <taxon>Ahrensiaceae</taxon>
        <taxon>Ahrensia</taxon>
    </lineage>
</organism>
<dbReference type="PROSITE" id="PS50887">
    <property type="entry name" value="GGDEF"/>
    <property type="match status" value="1"/>
</dbReference>
<accession>A0ABU9T939</accession>
<dbReference type="PROSITE" id="PS50883">
    <property type="entry name" value="EAL"/>
    <property type="match status" value="1"/>
</dbReference>
<dbReference type="CDD" id="cd01949">
    <property type="entry name" value="GGDEF"/>
    <property type="match status" value="1"/>
</dbReference>
<sequence length="687" mass="77742">MRLQSKDKLPFPSRKRLDNFQTALCHTIVDRMEQGVIVFDHENILFANKTVCEILSVSEDFLSPGSSLEEFIKFGVKRGDYYPNSELTLAAIHMRLMAGEDFVLLRKTPNGRFYRINSRYQDGIGISTYTDITEETREKAVLETTVETIAQGLLVHDRENIVIANKHMLSVMNLPAEIVETGTPWIEFVKYRAERGDYDSVDEHVQKILDAFDSQTGFSTETRANDKTIRVECRNAHDMMFVTYTDVTDARARETKLQQKEAEVRVLAETDSLTGVKNRRAFDDYLAKQFKHWQKNSNNSQKELALILLDLDHFKPVNDTYGHSFGDNLLKRVARRFGKVIRKSDTIARIGGDEFGAIVEVACKSEAIEIATRMRDATRQPILIDKTKLRVNASVGISYFSDGFNDASAMFVGADLALYAAKDDSRGSVYEFEPEFAYNAKAKYLLEQDLMSALDKNEFVLYYQVQQNLSTGSVAGYEALMRWQHPTKGLVSPADFIPLAEETGLIVQMGRWALKQAARDFGGKDNNTRVAVNVSPVQFRESNLIEDIQQALAEYDLAPEQLEIEITEDVLIEDNSNTLNILEGIRELGVGLSLDDFGAGYSSLGYLTRYPFSKLKIDRYFIDQMIRDERSQSLVKSILSLASNMGMKVTAEGVETPEQLDLLIKSNCDEVQGYLLGRPEPFSKINR</sequence>
<dbReference type="Gene3D" id="3.20.20.450">
    <property type="entry name" value="EAL domain"/>
    <property type="match status" value="1"/>
</dbReference>
<dbReference type="SUPFAM" id="SSF55073">
    <property type="entry name" value="Nucleotide cyclase"/>
    <property type="match status" value="1"/>
</dbReference>
<dbReference type="EMBL" id="JBBMQO010000007">
    <property type="protein sequence ID" value="MEM5502651.1"/>
    <property type="molecule type" value="Genomic_DNA"/>
</dbReference>
<dbReference type="CDD" id="cd01948">
    <property type="entry name" value="EAL"/>
    <property type="match status" value="1"/>
</dbReference>
<comment type="caution">
    <text evidence="3">The sequence shown here is derived from an EMBL/GenBank/DDBJ whole genome shotgun (WGS) entry which is preliminary data.</text>
</comment>
<dbReference type="PANTHER" id="PTHR44757">
    <property type="entry name" value="DIGUANYLATE CYCLASE DGCP"/>
    <property type="match status" value="1"/>
</dbReference>
<dbReference type="InterPro" id="IPR000160">
    <property type="entry name" value="GGDEF_dom"/>
</dbReference>
<dbReference type="Pfam" id="PF00563">
    <property type="entry name" value="EAL"/>
    <property type="match status" value="1"/>
</dbReference>
<feature type="domain" description="EAL" evidence="1">
    <location>
        <begin position="443"/>
        <end position="687"/>
    </location>
</feature>
<dbReference type="InterPro" id="IPR029787">
    <property type="entry name" value="Nucleotide_cyclase"/>
</dbReference>
<keyword evidence="4" id="KW-1185">Reference proteome</keyword>
<dbReference type="InterPro" id="IPR035919">
    <property type="entry name" value="EAL_sf"/>
</dbReference>
<evidence type="ECO:0000313" key="3">
    <source>
        <dbReference type="EMBL" id="MEM5502651.1"/>
    </source>
</evidence>
<dbReference type="SMART" id="SM00052">
    <property type="entry name" value="EAL"/>
    <property type="match status" value="1"/>
</dbReference>
<evidence type="ECO:0000259" key="2">
    <source>
        <dbReference type="PROSITE" id="PS50887"/>
    </source>
</evidence>
<dbReference type="InterPro" id="IPR001633">
    <property type="entry name" value="EAL_dom"/>
</dbReference>
<feature type="domain" description="GGDEF" evidence="2">
    <location>
        <begin position="302"/>
        <end position="434"/>
    </location>
</feature>
<proteinExistence type="predicted"/>
<dbReference type="Gene3D" id="3.30.70.270">
    <property type="match status" value="1"/>
</dbReference>
<evidence type="ECO:0000259" key="1">
    <source>
        <dbReference type="PROSITE" id="PS50883"/>
    </source>
</evidence>
<dbReference type="SUPFAM" id="SSF141868">
    <property type="entry name" value="EAL domain-like"/>
    <property type="match status" value="1"/>
</dbReference>
<dbReference type="InterPro" id="IPR043128">
    <property type="entry name" value="Rev_trsase/Diguanyl_cyclase"/>
</dbReference>
<protein>
    <submittedName>
        <fullName evidence="3">EAL domain-containing protein</fullName>
    </submittedName>
</protein>
<name>A0ABU9T939_9HYPH</name>
<reference evidence="3 4" key="1">
    <citation type="submission" date="2024-03" db="EMBL/GenBank/DDBJ databases">
        <title>Community enrichment and isolation of bacterial strains for fucoidan degradation.</title>
        <authorList>
            <person name="Sichert A."/>
        </authorList>
    </citation>
    <scope>NUCLEOTIDE SEQUENCE [LARGE SCALE GENOMIC DNA]</scope>
    <source>
        <strain evidence="3 4">AS62</strain>
    </source>
</reference>
<dbReference type="NCBIfam" id="TIGR00254">
    <property type="entry name" value="GGDEF"/>
    <property type="match status" value="1"/>
</dbReference>
<dbReference type="RefSeq" id="WP_342848910.1">
    <property type="nucleotide sequence ID" value="NZ_JBBMQO010000007.1"/>
</dbReference>